<evidence type="ECO:0000256" key="2">
    <source>
        <dbReference type="RuleBase" id="RU000363"/>
    </source>
</evidence>
<comment type="caution">
    <text evidence="3">The sequence shown here is derived from an EMBL/GenBank/DDBJ whole genome shotgun (WGS) entry which is preliminary data.</text>
</comment>
<accession>A0A0M0BTI9</accession>
<evidence type="ECO:0000256" key="1">
    <source>
        <dbReference type="ARBA" id="ARBA00006484"/>
    </source>
</evidence>
<dbReference type="InterPro" id="IPR020904">
    <property type="entry name" value="Sc_DH/Rdtase_CS"/>
</dbReference>
<dbReference type="PANTHER" id="PTHR42760:SF40">
    <property type="entry name" value="3-OXOACYL-[ACYL-CARRIER-PROTEIN] REDUCTASE, CHLOROPLASTIC"/>
    <property type="match status" value="1"/>
</dbReference>
<comment type="similarity">
    <text evidence="1 2">Belongs to the short-chain dehydrogenases/reductases (SDR) family.</text>
</comment>
<dbReference type="Gene3D" id="3.40.50.720">
    <property type="entry name" value="NAD(P)-binding Rossmann-like Domain"/>
    <property type="match status" value="1"/>
</dbReference>
<evidence type="ECO:0000313" key="3">
    <source>
        <dbReference type="EMBL" id="KON31476.1"/>
    </source>
</evidence>
<organism evidence="3 4">
    <name type="scientific">miscellaneous Crenarchaeota group-15 archaeon DG-45</name>
    <dbReference type="NCBI Taxonomy" id="1685127"/>
    <lineage>
        <taxon>Archaea</taxon>
        <taxon>Candidatus Bathyarchaeota</taxon>
        <taxon>MCG-15</taxon>
    </lineage>
</organism>
<dbReference type="CDD" id="cd05233">
    <property type="entry name" value="SDR_c"/>
    <property type="match status" value="1"/>
</dbReference>
<gene>
    <name evidence="3" type="ORF">AC482_00730</name>
</gene>
<dbReference type="SUPFAM" id="SSF51735">
    <property type="entry name" value="NAD(P)-binding Rossmann-fold domains"/>
    <property type="match status" value="1"/>
</dbReference>
<dbReference type="EMBL" id="LFWZ01000004">
    <property type="protein sequence ID" value="KON31476.1"/>
    <property type="molecule type" value="Genomic_DNA"/>
</dbReference>
<reference evidence="3 4" key="1">
    <citation type="submission" date="2015-06" db="EMBL/GenBank/DDBJ databases">
        <title>New insights into the roles of widespread benthic archaea in carbon and nitrogen cycling.</title>
        <authorList>
            <person name="Lazar C.S."/>
            <person name="Baker B.J."/>
            <person name="Seitz K.W."/>
            <person name="Hyde A.S."/>
            <person name="Dick G.J."/>
            <person name="Hinrichs K.-U."/>
            <person name="Teske A.P."/>
        </authorList>
    </citation>
    <scope>NUCLEOTIDE SEQUENCE [LARGE SCALE GENOMIC DNA]</scope>
    <source>
        <strain evidence="3">DG-45</strain>
    </source>
</reference>
<dbReference type="PATRIC" id="fig|1685127.3.peg.66"/>
<dbReference type="NCBIfam" id="NF005559">
    <property type="entry name" value="PRK07231.1"/>
    <property type="match status" value="1"/>
</dbReference>
<dbReference type="NCBIfam" id="NF009466">
    <property type="entry name" value="PRK12826.1-2"/>
    <property type="match status" value="1"/>
</dbReference>
<dbReference type="Proteomes" id="UP000037210">
    <property type="component" value="Unassembled WGS sequence"/>
</dbReference>
<dbReference type="InterPro" id="IPR002347">
    <property type="entry name" value="SDR_fam"/>
</dbReference>
<dbReference type="FunFam" id="3.40.50.720:FF:000084">
    <property type="entry name" value="Short-chain dehydrogenase reductase"/>
    <property type="match status" value="1"/>
</dbReference>
<sequence length="259" mass="27374">MRLAGKVALVTGAGAGIGRAIALALVREGASVVACDVDEETARGTSRIIEGEGGSSLPVRMDVRSDAEIDGAVLAALERFGGIDILVNNAGVSTMSRVVDMTEEEWDHNMDVNAKGVFLCSRAVAREMIGRGGGGKIVNVASMAGKRGAPLLAHYCASKFAVVGFTQSLALELAPHRINVNAVCPGYVETSMQRRELLWQAELEGRTPEQVRAEYIASTPLGRLEQPEDVARVVVFLCTGDADFMTGQAINVTGGVEMR</sequence>
<proteinExistence type="inferred from homology"/>
<dbReference type="GO" id="GO:0016616">
    <property type="term" value="F:oxidoreductase activity, acting on the CH-OH group of donors, NAD or NADP as acceptor"/>
    <property type="evidence" value="ECO:0007669"/>
    <property type="project" value="TreeGrafter"/>
</dbReference>
<dbReference type="AlphaFoldDB" id="A0A0M0BTI9"/>
<dbReference type="PRINTS" id="PR00081">
    <property type="entry name" value="GDHRDH"/>
</dbReference>
<dbReference type="InterPro" id="IPR036291">
    <property type="entry name" value="NAD(P)-bd_dom_sf"/>
</dbReference>
<dbReference type="PRINTS" id="PR00080">
    <property type="entry name" value="SDRFAMILY"/>
</dbReference>
<evidence type="ECO:0000313" key="4">
    <source>
        <dbReference type="Proteomes" id="UP000037210"/>
    </source>
</evidence>
<dbReference type="Pfam" id="PF00106">
    <property type="entry name" value="adh_short"/>
    <property type="match status" value="1"/>
</dbReference>
<dbReference type="PROSITE" id="PS00061">
    <property type="entry name" value="ADH_SHORT"/>
    <property type="match status" value="1"/>
</dbReference>
<name>A0A0M0BTI9_9ARCH</name>
<dbReference type="PANTHER" id="PTHR42760">
    <property type="entry name" value="SHORT-CHAIN DEHYDROGENASES/REDUCTASES FAMILY MEMBER"/>
    <property type="match status" value="1"/>
</dbReference>
<protein>
    <submittedName>
        <fullName evidence="3">3-ketoacyl-ACP reductase</fullName>
    </submittedName>
</protein>
<dbReference type="GO" id="GO:0030497">
    <property type="term" value="P:fatty acid elongation"/>
    <property type="evidence" value="ECO:0007669"/>
    <property type="project" value="TreeGrafter"/>
</dbReference>